<dbReference type="EMBL" id="CAJOBH010252686">
    <property type="protein sequence ID" value="CAF5142236.1"/>
    <property type="molecule type" value="Genomic_DNA"/>
</dbReference>
<gene>
    <name evidence="1" type="ORF">BYL167_LOCUS70403</name>
</gene>
<reference evidence="1" key="1">
    <citation type="submission" date="2021-02" db="EMBL/GenBank/DDBJ databases">
        <authorList>
            <person name="Nowell W R."/>
        </authorList>
    </citation>
    <scope>NUCLEOTIDE SEQUENCE</scope>
</reference>
<feature type="non-terminal residue" evidence="1">
    <location>
        <position position="1"/>
    </location>
</feature>
<name>A0A8S3FT71_9BILA</name>
<comment type="caution">
    <text evidence="1">The sequence shown here is derived from an EMBL/GenBank/DDBJ whole genome shotgun (WGS) entry which is preliminary data.</text>
</comment>
<dbReference type="Proteomes" id="UP000681967">
    <property type="component" value="Unassembled WGS sequence"/>
</dbReference>
<evidence type="ECO:0000313" key="2">
    <source>
        <dbReference type="Proteomes" id="UP000681967"/>
    </source>
</evidence>
<organism evidence="1 2">
    <name type="scientific">Rotaria magnacalcarata</name>
    <dbReference type="NCBI Taxonomy" id="392030"/>
    <lineage>
        <taxon>Eukaryota</taxon>
        <taxon>Metazoa</taxon>
        <taxon>Spiralia</taxon>
        <taxon>Gnathifera</taxon>
        <taxon>Rotifera</taxon>
        <taxon>Eurotatoria</taxon>
        <taxon>Bdelloidea</taxon>
        <taxon>Philodinida</taxon>
        <taxon>Philodinidae</taxon>
        <taxon>Rotaria</taxon>
    </lineage>
</organism>
<dbReference type="AlphaFoldDB" id="A0A8S3FT71"/>
<protein>
    <submittedName>
        <fullName evidence="1">Uncharacterized protein</fullName>
    </submittedName>
</protein>
<sequence length="252" mass="29325">TNTIPATESHLINTRSRLQLNVSLFSAEDNDQQIRLEEATRELSQRRTEVNQLFDQLSRVEKSRTAVIDKALASRSKFSEEMQKLLASTAFQFVHDRFERSDAKQFNEFCQILLNAHRNPSLINFDGQLDLRAVLATPFGRQLIEHDEILEAPLILFLCGFFTYPHFYRGRRLHVISDWKHFQNQLDIRTINPLDLIIYCPSKQSFNCCLLSIKNESRSISIHMFSLQQNIDTYELNVILNDNLPEGIKINI</sequence>
<feature type="non-terminal residue" evidence="1">
    <location>
        <position position="252"/>
    </location>
</feature>
<proteinExistence type="predicted"/>
<evidence type="ECO:0000313" key="1">
    <source>
        <dbReference type="EMBL" id="CAF5142236.1"/>
    </source>
</evidence>
<accession>A0A8S3FT71</accession>